<dbReference type="Pfam" id="PF01541">
    <property type="entry name" value="GIY-YIG"/>
    <property type="match status" value="1"/>
</dbReference>
<evidence type="ECO:0000313" key="2">
    <source>
        <dbReference type="EMBL" id="MBI5078519.1"/>
    </source>
</evidence>
<dbReference type="InterPro" id="IPR000305">
    <property type="entry name" value="GIY-YIG_endonuc"/>
</dbReference>
<dbReference type="PANTHER" id="PTHR30562">
    <property type="entry name" value="UVRC/OXIDOREDUCTASE"/>
    <property type="match status" value="1"/>
</dbReference>
<feature type="non-terminal residue" evidence="2">
    <location>
        <position position="84"/>
    </location>
</feature>
<dbReference type="InterPro" id="IPR035901">
    <property type="entry name" value="GIY-YIG_endonuc_sf"/>
</dbReference>
<dbReference type="Gene3D" id="3.40.1440.10">
    <property type="entry name" value="GIY-YIG endonuclease"/>
    <property type="match status" value="1"/>
</dbReference>
<dbReference type="CDD" id="cd10434">
    <property type="entry name" value="GIY-YIG_UvrC_Cho"/>
    <property type="match status" value="1"/>
</dbReference>
<accession>A0A9D6UJI6</accession>
<feature type="domain" description="GIY-YIG" evidence="1">
    <location>
        <begin position="13"/>
        <end position="84"/>
    </location>
</feature>
<dbReference type="GO" id="GO:0006289">
    <property type="term" value="P:nucleotide-excision repair"/>
    <property type="evidence" value="ECO:0007669"/>
    <property type="project" value="InterPro"/>
</dbReference>
<dbReference type="PANTHER" id="PTHR30562:SF1">
    <property type="entry name" value="UVRABC SYSTEM PROTEIN C"/>
    <property type="match status" value="1"/>
</dbReference>
<dbReference type="InterPro" id="IPR047296">
    <property type="entry name" value="GIY-YIG_UvrC_Cho"/>
</dbReference>
<name>A0A9D6UJI6_UNCSA</name>
<dbReference type="PROSITE" id="PS50164">
    <property type="entry name" value="GIY_YIG"/>
    <property type="match status" value="1"/>
</dbReference>
<comment type="caution">
    <text evidence="2">The sequence shown here is derived from an EMBL/GenBank/DDBJ whole genome shotgun (WGS) entry which is preliminary data.</text>
</comment>
<reference evidence="2" key="1">
    <citation type="submission" date="2020-07" db="EMBL/GenBank/DDBJ databases">
        <title>Huge and variable diversity of episymbiotic CPR bacteria and DPANN archaea in groundwater ecosystems.</title>
        <authorList>
            <person name="He C.Y."/>
            <person name="Keren R."/>
            <person name="Whittaker M."/>
            <person name="Farag I.F."/>
            <person name="Doudna J."/>
            <person name="Cate J.H.D."/>
            <person name="Banfield J.F."/>
        </authorList>
    </citation>
    <scope>NUCLEOTIDE SEQUENCE</scope>
    <source>
        <strain evidence="2">NC_groundwater_1860_Pr3_B-0.1um_51_7</strain>
    </source>
</reference>
<dbReference type="EMBL" id="JACRKR010000032">
    <property type="protein sequence ID" value="MBI5078519.1"/>
    <property type="molecule type" value="Genomic_DNA"/>
</dbReference>
<dbReference type="GO" id="GO:0009380">
    <property type="term" value="C:excinuclease repair complex"/>
    <property type="evidence" value="ECO:0007669"/>
    <property type="project" value="TreeGrafter"/>
</dbReference>
<gene>
    <name evidence="2" type="ORF">HZB08_00665</name>
</gene>
<evidence type="ECO:0000313" key="3">
    <source>
        <dbReference type="Proteomes" id="UP000808761"/>
    </source>
</evidence>
<organism evidence="2 3">
    <name type="scientific">Candidatus Saganbacteria bacterium</name>
    <dbReference type="NCBI Taxonomy" id="2575572"/>
    <lineage>
        <taxon>Bacteria</taxon>
        <taxon>Bacillati</taxon>
        <taxon>Saganbacteria</taxon>
    </lineage>
</organism>
<protein>
    <submittedName>
        <fullName evidence="2">GIY-YIG nuclease family protein</fullName>
    </submittedName>
</protein>
<proteinExistence type="predicted"/>
<dbReference type="Proteomes" id="UP000808761">
    <property type="component" value="Unassembled WGS sequence"/>
</dbReference>
<evidence type="ECO:0000259" key="1">
    <source>
        <dbReference type="PROSITE" id="PS50164"/>
    </source>
</evidence>
<dbReference type="InterPro" id="IPR050066">
    <property type="entry name" value="UvrABC_protein_C"/>
</dbReference>
<sequence>MRSLKEKLKSLPARPGVYLFKDRSGEIIYIGKAKSLRRRVASYFKPNPDLTTGVLLDRLYAIDYQITAAELDALILEDELVKKY</sequence>
<dbReference type="SMART" id="SM00465">
    <property type="entry name" value="GIYc"/>
    <property type="match status" value="1"/>
</dbReference>
<dbReference type="AlphaFoldDB" id="A0A9D6UJI6"/>
<dbReference type="SUPFAM" id="SSF82771">
    <property type="entry name" value="GIY-YIG endonuclease"/>
    <property type="match status" value="1"/>
</dbReference>